<dbReference type="InterPro" id="IPR000477">
    <property type="entry name" value="RT_dom"/>
</dbReference>
<evidence type="ECO:0000259" key="1">
    <source>
        <dbReference type="PROSITE" id="PS50878"/>
    </source>
</evidence>
<organism evidence="2 3">
    <name type="scientific">Parnassius mnemosyne</name>
    <name type="common">clouded apollo</name>
    <dbReference type="NCBI Taxonomy" id="213953"/>
    <lineage>
        <taxon>Eukaryota</taxon>
        <taxon>Metazoa</taxon>
        <taxon>Ecdysozoa</taxon>
        <taxon>Arthropoda</taxon>
        <taxon>Hexapoda</taxon>
        <taxon>Insecta</taxon>
        <taxon>Pterygota</taxon>
        <taxon>Neoptera</taxon>
        <taxon>Endopterygota</taxon>
        <taxon>Lepidoptera</taxon>
        <taxon>Glossata</taxon>
        <taxon>Ditrysia</taxon>
        <taxon>Papilionoidea</taxon>
        <taxon>Papilionidae</taxon>
        <taxon>Parnassiinae</taxon>
        <taxon>Parnassini</taxon>
        <taxon>Parnassius</taxon>
        <taxon>Driopa</taxon>
    </lineage>
</organism>
<dbReference type="Proteomes" id="UP001314205">
    <property type="component" value="Unassembled WGS sequence"/>
</dbReference>
<feature type="domain" description="Reverse transcriptase" evidence="1">
    <location>
        <begin position="1"/>
        <end position="116"/>
    </location>
</feature>
<dbReference type="EMBL" id="CAVLGL010000001">
    <property type="protein sequence ID" value="CAK1578889.1"/>
    <property type="molecule type" value="Genomic_DNA"/>
</dbReference>
<gene>
    <name evidence="2" type="ORF">PARMNEM_LOCUS919</name>
</gene>
<keyword evidence="3" id="KW-1185">Reference proteome</keyword>
<name>A0AAV1KAM3_9NEOP</name>
<reference evidence="2 3" key="1">
    <citation type="submission" date="2023-11" db="EMBL/GenBank/DDBJ databases">
        <authorList>
            <person name="Hedman E."/>
            <person name="Englund M."/>
            <person name="Stromberg M."/>
            <person name="Nyberg Akerstrom W."/>
            <person name="Nylinder S."/>
            <person name="Jareborg N."/>
            <person name="Kallberg Y."/>
            <person name="Kronander E."/>
        </authorList>
    </citation>
    <scope>NUCLEOTIDE SEQUENCE [LARGE SCALE GENOMIC DNA]</scope>
</reference>
<evidence type="ECO:0000313" key="2">
    <source>
        <dbReference type="EMBL" id="CAK1578889.1"/>
    </source>
</evidence>
<sequence length="235" mass="26177">MTIGCVQGSIGGPTFWNILLDPLLDGLEKRGVYCQAFADDVVLIFSGGTSSVIQDNANNVLAYVHEWGVKNKLKFAPHKTKAMIITKKLKYETPHIQMGGTEITLVEEMKLLGLTIDHKLTFQKHVQLVCRKAANIYKQLARTAKIEWGLNPGIIRTIYVAVVELIILYAASAWATASEKITFQKQLNVIQRGFAQKMCKTYRTVSLNATLLLSRLLPLDLRVQEAASVYKAKKG</sequence>
<accession>A0AAV1KAM3</accession>
<dbReference type="PROSITE" id="PS50878">
    <property type="entry name" value="RT_POL"/>
    <property type="match status" value="1"/>
</dbReference>
<dbReference type="AlphaFoldDB" id="A0AAV1KAM3"/>
<dbReference type="PANTHER" id="PTHR33332">
    <property type="entry name" value="REVERSE TRANSCRIPTASE DOMAIN-CONTAINING PROTEIN"/>
    <property type="match status" value="1"/>
</dbReference>
<evidence type="ECO:0000313" key="3">
    <source>
        <dbReference type="Proteomes" id="UP001314205"/>
    </source>
</evidence>
<comment type="caution">
    <text evidence="2">The sequence shown here is derived from an EMBL/GenBank/DDBJ whole genome shotgun (WGS) entry which is preliminary data.</text>
</comment>
<dbReference type="Pfam" id="PF00078">
    <property type="entry name" value="RVT_1"/>
    <property type="match status" value="1"/>
</dbReference>
<protein>
    <recommendedName>
        <fullName evidence="1">Reverse transcriptase domain-containing protein</fullName>
    </recommendedName>
</protein>
<proteinExistence type="predicted"/>